<dbReference type="GO" id="GO:0009847">
    <property type="term" value="P:spore germination"/>
    <property type="evidence" value="ECO:0007669"/>
    <property type="project" value="InterPro"/>
</dbReference>
<dbReference type="PANTHER" id="PTHR35789">
    <property type="entry name" value="SPORE GERMINATION PROTEIN B3"/>
    <property type="match status" value="1"/>
</dbReference>
<evidence type="ECO:0000256" key="2">
    <source>
        <dbReference type="ARBA" id="ARBA00007886"/>
    </source>
</evidence>
<evidence type="ECO:0000256" key="5">
    <source>
        <dbReference type="ARBA" id="ARBA00023136"/>
    </source>
</evidence>
<evidence type="ECO:0000256" key="6">
    <source>
        <dbReference type="ARBA" id="ARBA00023139"/>
    </source>
</evidence>
<keyword evidence="3" id="KW-0309">Germination</keyword>
<feature type="domain" description="Spore germination GerAC-like C-terminal" evidence="9">
    <location>
        <begin position="253"/>
        <end position="427"/>
    </location>
</feature>
<dbReference type="EMBL" id="CP007806">
    <property type="protein sequence ID" value="AIG25361.1"/>
    <property type="molecule type" value="Genomic_DNA"/>
</dbReference>
<evidence type="ECO:0000256" key="8">
    <source>
        <dbReference type="SAM" id="MobiDB-lite"/>
    </source>
</evidence>
<evidence type="ECO:0000256" key="1">
    <source>
        <dbReference type="ARBA" id="ARBA00004635"/>
    </source>
</evidence>
<keyword evidence="7" id="KW-0449">Lipoprotein</keyword>
<evidence type="ECO:0000259" key="9">
    <source>
        <dbReference type="Pfam" id="PF05504"/>
    </source>
</evidence>
<dbReference type="Gene3D" id="3.30.300.210">
    <property type="entry name" value="Nutrient germinant receptor protein C, domain 3"/>
    <property type="match status" value="1"/>
</dbReference>
<gene>
    <name evidence="11" type="primary">gerAC_1</name>
    <name evidence="11" type="ORF">BRLA_c010210</name>
</gene>
<comment type="subcellular location">
    <subcellularLocation>
        <location evidence="1">Membrane</location>
        <topology evidence="1">Lipid-anchor</topology>
    </subcellularLocation>
</comment>
<evidence type="ECO:0000259" key="10">
    <source>
        <dbReference type="Pfam" id="PF25198"/>
    </source>
</evidence>
<keyword evidence="5" id="KW-0472">Membrane</keyword>
<feature type="domain" description="Spore germination protein N-terminal" evidence="10">
    <location>
        <begin position="94"/>
        <end position="244"/>
    </location>
</feature>
<accession>A0A075R1R8</accession>
<dbReference type="KEGG" id="blr:BRLA_c010210"/>
<dbReference type="GO" id="GO:0016020">
    <property type="term" value="C:membrane"/>
    <property type="evidence" value="ECO:0007669"/>
    <property type="project" value="UniProtKB-SubCell"/>
</dbReference>
<evidence type="ECO:0000313" key="11">
    <source>
        <dbReference type="EMBL" id="AIG25361.1"/>
    </source>
</evidence>
<feature type="region of interest" description="Disordered" evidence="8">
    <location>
        <begin position="43"/>
        <end position="86"/>
    </location>
</feature>
<evidence type="ECO:0000256" key="7">
    <source>
        <dbReference type="ARBA" id="ARBA00023288"/>
    </source>
</evidence>
<dbReference type="STRING" id="1042163.BRLA_c010210"/>
<comment type="similarity">
    <text evidence="2">Belongs to the GerABKC lipoprotein family.</text>
</comment>
<keyword evidence="6" id="KW-0564">Palmitate</keyword>
<dbReference type="AlphaFoldDB" id="A0A075R1R8"/>
<dbReference type="Pfam" id="PF05504">
    <property type="entry name" value="Spore_GerAC"/>
    <property type="match status" value="1"/>
</dbReference>
<feature type="compositionally biased region" description="Basic and acidic residues" evidence="8">
    <location>
        <begin position="74"/>
        <end position="85"/>
    </location>
</feature>
<sequence length="433" mass="48503">MPNKKNKHNWVACVLTLSLTLLISGCWDRQEIEDLGMVIGIGIDSPQKENHSESQQNQEEDEAGSSDAGSESSQQKDDSSPETKVKQKVSVLLTHQNVLPKVLVGTAKVTGTQKQAYYNISGEGNSFFEIIRNFATKSSRPPFFLHVKTMVIGEAIAKKLSLNKMLEYFLRDTELRRTVLVVVAKGRAIDILNKKPLNEALPAIEILSIIDNVRKSLDIATPASLGHISENMTMKNSFMIPRIEPLNKTIKISGAALIKGDTGKMIGWLGDKEVRGANLLIGSGKSKWEKHAGLIKTSMPPNNNMIIYEIRTVSSKITPKVQNGKVSFSVQINLNGRIGEDWSQTENSFKDSYLQKAGEAFEKKIKELTRNTLNKLQKKWKIDVLGFHKALSVHYPDVWEKMKQNWDDEFSKIPIDVQVKVHVREFGLKGSKH</sequence>
<evidence type="ECO:0000256" key="4">
    <source>
        <dbReference type="ARBA" id="ARBA00022729"/>
    </source>
</evidence>
<dbReference type="PANTHER" id="PTHR35789:SF1">
    <property type="entry name" value="SPORE GERMINATION PROTEIN B3"/>
    <property type="match status" value="1"/>
</dbReference>
<dbReference type="HOGENOM" id="CLU_051140_0_1_9"/>
<dbReference type="NCBIfam" id="TIGR02887">
    <property type="entry name" value="spore_ger_x_C"/>
    <property type="match status" value="1"/>
</dbReference>
<evidence type="ECO:0000256" key="3">
    <source>
        <dbReference type="ARBA" id="ARBA00022544"/>
    </source>
</evidence>
<dbReference type="PROSITE" id="PS51257">
    <property type="entry name" value="PROKAR_LIPOPROTEIN"/>
    <property type="match status" value="1"/>
</dbReference>
<dbReference type="InterPro" id="IPR046953">
    <property type="entry name" value="Spore_GerAC-like_C"/>
</dbReference>
<organism evidence="11 12">
    <name type="scientific">Brevibacillus laterosporus LMG 15441</name>
    <dbReference type="NCBI Taxonomy" id="1042163"/>
    <lineage>
        <taxon>Bacteria</taxon>
        <taxon>Bacillati</taxon>
        <taxon>Bacillota</taxon>
        <taxon>Bacilli</taxon>
        <taxon>Bacillales</taxon>
        <taxon>Paenibacillaceae</taxon>
        <taxon>Brevibacillus</taxon>
    </lineage>
</organism>
<name>A0A075R1R8_BRELA</name>
<evidence type="ECO:0000313" key="12">
    <source>
        <dbReference type="Proteomes" id="UP000005850"/>
    </source>
</evidence>
<dbReference type="InterPro" id="IPR038501">
    <property type="entry name" value="Spore_GerAC_C_sf"/>
</dbReference>
<dbReference type="RefSeq" id="WP_003335115.1">
    <property type="nucleotide sequence ID" value="NZ_CP007806.1"/>
</dbReference>
<dbReference type="eggNOG" id="ENOG502Z8GN">
    <property type="taxonomic scope" value="Bacteria"/>
</dbReference>
<proteinExistence type="inferred from homology"/>
<protein>
    <submittedName>
        <fullName evidence="11">Spore germination protein A3</fullName>
    </submittedName>
</protein>
<reference evidence="11 12" key="1">
    <citation type="journal article" date="2011" name="J. Bacteriol.">
        <title>Genome sequence of Brevibacillus laterosporus LMG 15441, a pathogen of invertebrates.</title>
        <authorList>
            <person name="Djukic M."/>
            <person name="Poehlein A."/>
            <person name="Thurmer A."/>
            <person name="Daniel R."/>
        </authorList>
    </citation>
    <scope>NUCLEOTIDE SEQUENCE [LARGE SCALE GENOMIC DNA]</scope>
    <source>
        <strain evidence="11 12">LMG 15441</strain>
    </source>
</reference>
<dbReference type="InterPro" id="IPR057336">
    <property type="entry name" value="GerAC_N"/>
</dbReference>
<dbReference type="Pfam" id="PF25198">
    <property type="entry name" value="Spore_GerAC_N"/>
    <property type="match status" value="1"/>
</dbReference>
<dbReference type="InterPro" id="IPR008844">
    <property type="entry name" value="Spore_GerAC-like"/>
</dbReference>
<keyword evidence="4" id="KW-0732">Signal</keyword>
<dbReference type="Proteomes" id="UP000005850">
    <property type="component" value="Chromosome"/>
</dbReference>
<keyword evidence="12" id="KW-1185">Reference proteome</keyword>